<accession>A0A158JLU1</accession>
<dbReference type="EMBL" id="FCOL02000023">
    <property type="protein sequence ID" value="SAL69834.1"/>
    <property type="molecule type" value="Genomic_DNA"/>
</dbReference>
<organism evidence="1 2">
    <name type="scientific">Caballeronia terrestris</name>
    <dbReference type="NCBI Taxonomy" id="1226301"/>
    <lineage>
        <taxon>Bacteria</taxon>
        <taxon>Pseudomonadati</taxon>
        <taxon>Pseudomonadota</taxon>
        <taxon>Betaproteobacteria</taxon>
        <taxon>Burkholderiales</taxon>
        <taxon>Burkholderiaceae</taxon>
        <taxon>Caballeronia</taxon>
    </lineage>
</organism>
<evidence type="ECO:0000313" key="1">
    <source>
        <dbReference type="EMBL" id="SAL69834.1"/>
    </source>
</evidence>
<reference evidence="1" key="1">
    <citation type="submission" date="2016-01" db="EMBL/GenBank/DDBJ databases">
        <authorList>
            <person name="Peeters C."/>
        </authorList>
    </citation>
    <scope>NUCLEOTIDE SEQUENCE [LARGE SCALE GENOMIC DNA]</scope>
    <source>
        <strain evidence="1">LMG 22937</strain>
    </source>
</reference>
<proteinExistence type="predicted"/>
<name>A0A158JLU1_9BURK</name>
<dbReference type="OrthoDB" id="8444443at2"/>
<keyword evidence="2" id="KW-1185">Reference proteome</keyword>
<dbReference type="Proteomes" id="UP000054925">
    <property type="component" value="Unassembled WGS sequence"/>
</dbReference>
<evidence type="ECO:0000313" key="2">
    <source>
        <dbReference type="Proteomes" id="UP000054925"/>
    </source>
</evidence>
<protein>
    <submittedName>
        <fullName evidence="1">Uncharacterized protein</fullName>
    </submittedName>
</protein>
<dbReference type="RefSeq" id="WP_087657927.1">
    <property type="nucleotide sequence ID" value="NZ_FCOL02000023.1"/>
</dbReference>
<gene>
    <name evidence="1" type="ORF">AWB67_04000</name>
</gene>
<comment type="caution">
    <text evidence="1">The sequence shown here is derived from an EMBL/GenBank/DDBJ whole genome shotgun (WGS) entry which is preliminary data.</text>
</comment>
<sequence>MTTRTLYMRLEQLTGRLAAVPNTPADELHRFERTLAPLLRAHPDLAITGNRLPLEAGSFADDDLDAFIQSRSSRLDDALTRATLQDLASAPRIFRRDTAFRSTLLGHSAPDWSAGMAPSATFGPFVDEHGQSVWFDLFRPVTLMSVFFSGGTLPALRLPIRSPAPFSLAVASYRIEAGSAWIASSLIARVAAIEDRYTGLTIRSGRIDFSQPPTISGGHLVMAPSTSVVLHLDLVQPSPAQEQHPAGGDALASSVQLPKSFELRFQLNASSVTADGATSTMFGCSVRYERTRQAPLWLDDIGRILVPFAASVDQFEVAESKSALCTIAGRAAIDPTLTGWILPAAKVDPQALGNAAGAGAMCVTLNAGLTASWRDLKPAKTSLVHPSIIVEPGLVTVIDFTASNVNGRQRWTLWRNARNAHASQVVLSFAKAFPFVFVSSAENSEGVFFFCGHKTGIDRPVDANGAPFTIRSSIAFAGITQTGESFHAFLFDNDLLFDGQLLIAAPNREYALALRNALFKVSAPKSLVLFGDLVDGRITKGTLALTHDVHLYLPTLPDPYVATYTPFLRDPASLGFGRSQQALTGYVKWPDASPLAASEPDRDDPRALVYFKFTPTVQRATAATIAQTPTFQSGVATFNQNLATGVTTQSAMMTLPAQTSVAGTRAPSVAALSQRVAMARRSGELAAIASDLDRNPLFGGIANKAEHVDQLLQTTLRGAEQADAARDTTNIAGDRTAFGRDLLMLLDVSTHADQFGVTLGPTLRVSRDTRGDATLQTVFSDANIGLQFQIMNMDVVATAQNVRAATLPQVSWEPVLNIPLPIEGPPDPGDTITVTPGLVVYDNDGIPTRIASESPYPVPIAPLPVTRHMLKEFNDRHTPRTMHSVFTLPFGMVSQASFARSVTGPDEKNARLGFNMPHFGQLRGGLQIKARAPASAASDRVAASFPGWTIQLDNIRWGLFGLPLTGTTLGATVGTIFNGRFAPGGNKPAVPVERMEVSGYGASIFSNWFDTDATVADVSQVQFDVVVGRTAHEVVQVRSILYPFGVHVVRTVTLMRANSGYVFRSDSGWKAESDGFYDFSYNLRIDPDPNPRAIPNPYEFHAQPVKGVSRVREIRDYPAGGAFDSSFRLNDPELPAGVLGLSAAELQTLFGAGTSPADTLAVHMQAVVFDADVHLDNVTSGGTAQGADIVVQSRKMLGYVQLAPSSILPPAHVFADLLRMQNGSLGGPVDCIIDVAKSQQRMRVQRVDVNPAVDAAGKSVFVTAARGSLILPADGAWSVVRQQTSTGDVQPLAAAENVPLIKPNASVNYLLAHPADVYVPKSDTHYGVMQTTGTQKLLFDVPQFSPGVPKLKSAQTYFADAWKLLNSKGAFPNVANALGLTNAEREAEIVGEGLIRMAERTIKLDTLLPSGYEYAFIDEPGVLRVYAQYKSTDNASGELALGIDSAAALAQRWKAALANLRIVVDLGPFTELMWVDGNFNASSGASTAYDKPHLQFGSELQPVVDVLQVLATLSGDDFDRGMNVGMSNSADNWEYKFDCSKEIPVIKFPSPEQLTINPNPPLKLEAGLRVGFYFNEVMSVPTDLKQLVPACGAYVEFYGGLEVQCFTLAVASVYGVGHVTLGIAADSKAGVTLHMKFGFGAEVVVGLPVVANVTVLYMAEIEVTIADNALEVAGLLLFRGSAEICGGLVAICIQIEAGGSVSRKNDVTTLTAQVTFSIDVCVLWVIDIDDTEHWQEQRQIA</sequence>